<dbReference type="GO" id="GO:0039693">
    <property type="term" value="P:viral DNA genome replication"/>
    <property type="evidence" value="ECO:0007669"/>
    <property type="project" value="UniProtKB-KW"/>
</dbReference>
<dbReference type="GO" id="GO:0003677">
    <property type="term" value="F:DNA binding"/>
    <property type="evidence" value="ECO:0007669"/>
    <property type="project" value="UniProtKB-KW"/>
</dbReference>
<evidence type="ECO:0000256" key="7">
    <source>
        <dbReference type="ARBA" id="ARBA00049244"/>
    </source>
</evidence>
<dbReference type="PROSITE" id="PS00116">
    <property type="entry name" value="DNA_POLYMERASE_B"/>
    <property type="match status" value="1"/>
</dbReference>
<dbReference type="Gene3D" id="3.90.1600.10">
    <property type="entry name" value="Palm domain of DNA polymerase"/>
    <property type="match status" value="2"/>
</dbReference>
<evidence type="ECO:0000256" key="5">
    <source>
        <dbReference type="ARBA" id="ARBA00023109"/>
    </source>
</evidence>
<dbReference type="EMBL" id="MT418680">
    <property type="protein sequence ID" value="QKF93823.1"/>
    <property type="molecule type" value="Genomic_DNA"/>
</dbReference>
<evidence type="ECO:0000256" key="2">
    <source>
        <dbReference type="ARBA" id="ARBA00022679"/>
    </source>
</evidence>
<dbReference type="GO" id="GO:0008296">
    <property type="term" value="F:3'-5'-DNA exonuclease activity"/>
    <property type="evidence" value="ECO:0007669"/>
    <property type="project" value="TreeGrafter"/>
</dbReference>
<evidence type="ECO:0000313" key="12">
    <source>
        <dbReference type="Proteomes" id="UP001162001"/>
    </source>
</evidence>
<dbReference type="SUPFAM" id="SSF56672">
    <property type="entry name" value="DNA/RNA polymerases"/>
    <property type="match status" value="1"/>
</dbReference>
<dbReference type="Gene3D" id="1.10.132.60">
    <property type="entry name" value="DNA polymerase family B, C-terminal domain"/>
    <property type="match status" value="1"/>
</dbReference>
<protein>
    <recommendedName>
        <fullName evidence="8">DNA polymerase</fullName>
        <ecNumber evidence="8">2.7.7.7</ecNumber>
    </recommendedName>
</protein>
<keyword evidence="4 8" id="KW-0239">DNA-directed DNA polymerase</keyword>
<dbReference type="Gene3D" id="2.40.50.730">
    <property type="match status" value="1"/>
</dbReference>
<dbReference type="InterPro" id="IPR006133">
    <property type="entry name" value="DNA-dir_DNA_pol_B_exonuc"/>
</dbReference>
<dbReference type="InterPro" id="IPR050240">
    <property type="entry name" value="DNA_pol_type-B"/>
</dbReference>
<name>A0A7D3QU31_9VIRU</name>
<comment type="catalytic activity">
    <reaction evidence="7 8">
        <text>DNA(n) + a 2'-deoxyribonucleoside 5'-triphosphate = DNA(n+1) + diphosphate</text>
        <dbReference type="Rhea" id="RHEA:22508"/>
        <dbReference type="Rhea" id="RHEA-COMP:17339"/>
        <dbReference type="Rhea" id="RHEA-COMP:17340"/>
        <dbReference type="ChEBI" id="CHEBI:33019"/>
        <dbReference type="ChEBI" id="CHEBI:61560"/>
        <dbReference type="ChEBI" id="CHEBI:173112"/>
        <dbReference type="EC" id="2.7.7.7"/>
    </reaction>
</comment>
<evidence type="ECO:0000256" key="3">
    <source>
        <dbReference type="ARBA" id="ARBA00022695"/>
    </source>
</evidence>
<sequence length="1257" mass="145304">MTENGKKTQKKQVVNTNSINGNDILFQVSDWDYYHENIEFGDDTIKKYVIRMYGTTKDNKKIFVKVKDYTPYFYVEIPKNWNKQKVQILMDTVKKEVEKSKPELVSSLKEWDLVDKHIFREFTNYKFFTFVRLIFHGYDGFKAYERVFNRAIRNIVLHPKPKKYKLYESNIEPFLRCMHIRKLNAVGWVKLSGGKYNHFSEEDCPSTNDISVYTEWTNLEHVEDTTIVPLIIAAFDIECTSGDGTFPQPQRDEDKVIQIGTTFSRYGESECFYKHIITLGSCDKLDGADVESYDNEVAVLLAWTKLIRRMNPDIITGYNIFGFDFKYLDERAKKLGCHQSFSKLGRIKGENSPFIDKILASSALGENKLQYYAMQGRVNIDIMKVVQRDFKLGSYKLDNVAAEFIKEGIEDVIIDNNIGTSTIKTKSTYGLEKGRYIKIYFNDGLSDNSYKNEAKFRVISFTDKSLTVDGILDGESLELKKYKVYWCQAKDDVSANDIFRLQKGSSKDRAIIAYYCLQDCSLCNKLMNKLQILTNNIGMANVCHVPLSYIFLRGQGVKIFSLVSKKCRERNHVIPVIRKPFKPKESDEKKIPSILKKKFEEEEAEEEDTEGYEGATVFEPYTGVHFEPISVLDYNSLYPNSMRFRGLSHECLVKDPQYDNLDGYYYNNVTYSNKDNTTTTCRYAVSIKGQPGILCEILTELLDARNKMKELAEEEPDPFKKKILDGLQLAYKITANSLYGQCGAPTSPIYLKDIAASTTATGREMLNAARIFAEIIFPILVNAALFENFASFEKKINILFQKKIDELIGEENINKLKQIVEGENDARYQYIRIFTENRGIIDDKKFVDKKLNHTCKKDFIKWVYDKITTQLAKYKINPLVIYGDTDSIFIKFGIADKETNINDTSHEALKISIELGQLCGKLLHKILPVPQNMLYEKTFWPFVILSKKRYVGNKYETDPNKYYQNSMGIVLKRRDNAPIVKIVVGGIVKSILNDKSSDKAVEFTKKTLRDILSCKYTLDKFIITKTLKGNALTKDENKLEVKKPKDQRAYADRSRIVHAVLADRMADRDPGNRPQSNERIPYAYILTEKEVELQGERVEHPEYIVENKLPLDYLFYITNQIMKPSIQFLEHVIENPNKIFEDCIMKEMNRRVGKRPLSYYFNLLKEDTSDPFGEDTDDEDDDPSTIKNNITAKFNPYNEEIELSDNEEENEDSEEFIVHKMGKKLKTDTKPKKKKIKQVSQNKSSFDNLAGGFILEI</sequence>
<evidence type="ECO:0000313" key="11">
    <source>
        <dbReference type="EMBL" id="QKF93823.1"/>
    </source>
</evidence>
<dbReference type="InterPro" id="IPR043502">
    <property type="entry name" value="DNA/RNA_pol_sf"/>
</dbReference>
<dbReference type="GO" id="GO:0000166">
    <property type="term" value="F:nucleotide binding"/>
    <property type="evidence" value="ECO:0007669"/>
    <property type="project" value="InterPro"/>
</dbReference>
<dbReference type="GO" id="GO:0045004">
    <property type="term" value="P:DNA replication proofreading"/>
    <property type="evidence" value="ECO:0007669"/>
    <property type="project" value="TreeGrafter"/>
</dbReference>
<reference evidence="11 12" key="1">
    <citation type="submission" date="2020-04" db="EMBL/GenBank/DDBJ databases">
        <title>Advantages and limits of metagenomic assembly and binning of a giant virus.</title>
        <authorList>
            <person name="Schulz F."/>
            <person name="Andreani J."/>
            <person name="Francis R."/>
            <person name="Boudjemaa H."/>
            <person name="Bou Khalil J.Y."/>
            <person name="Lee J."/>
            <person name="La Scola B."/>
            <person name="Woyke T."/>
        </authorList>
    </citation>
    <scope>NUCLEOTIDE SEQUENCE [LARGE SCALE GENOMIC DNA]</scope>
    <source>
        <strain evidence="11 12">FV1/VV64</strain>
    </source>
</reference>
<dbReference type="Pfam" id="PF00136">
    <property type="entry name" value="DNA_pol_B"/>
    <property type="match status" value="1"/>
</dbReference>
<dbReference type="Gene3D" id="3.30.420.10">
    <property type="entry name" value="Ribonuclease H-like superfamily/Ribonuclease H"/>
    <property type="match status" value="2"/>
</dbReference>
<evidence type="ECO:0000259" key="10">
    <source>
        <dbReference type="Pfam" id="PF03104"/>
    </source>
</evidence>
<dbReference type="GO" id="GO:0006297">
    <property type="term" value="P:nucleotide-excision repair, DNA gap filling"/>
    <property type="evidence" value="ECO:0007669"/>
    <property type="project" value="TreeGrafter"/>
</dbReference>
<dbReference type="EC" id="2.7.7.7" evidence="8"/>
<dbReference type="InterPro" id="IPR006134">
    <property type="entry name" value="DNA-dir_DNA_pol_B_multi_dom"/>
</dbReference>
<feature type="domain" description="DNA-directed DNA polymerase family B exonuclease" evidence="10">
    <location>
        <begin position="164"/>
        <end position="400"/>
    </location>
</feature>
<dbReference type="PRINTS" id="PR00106">
    <property type="entry name" value="DNAPOLB"/>
</dbReference>
<evidence type="ECO:0000259" key="9">
    <source>
        <dbReference type="Pfam" id="PF00136"/>
    </source>
</evidence>
<proteinExistence type="inferred from homology"/>
<comment type="similarity">
    <text evidence="1 8">Belongs to the DNA polymerase type-B family.</text>
</comment>
<keyword evidence="8" id="KW-0235">DNA replication</keyword>
<dbReference type="InterPro" id="IPR012337">
    <property type="entry name" value="RNaseH-like_sf"/>
</dbReference>
<dbReference type="PANTHER" id="PTHR10322:SF23">
    <property type="entry name" value="DNA POLYMERASE DELTA CATALYTIC SUBUNIT"/>
    <property type="match status" value="1"/>
</dbReference>
<dbReference type="InterPro" id="IPR017964">
    <property type="entry name" value="DNA-dir_DNA_pol_B_CS"/>
</dbReference>
<keyword evidence="12" id="KW-1185">Reference proteome</keyword>
<keyword evidence="6 8" id="KW-0238">DNA-binding</keyword>
<keyword evidence="3 8" id="KW-0548">Nucleotidyltransferase</keyword>
<dbReference type="SMART" id="SM00486">
    <property type="entry name" value="POLBc"/>
    <property type="match status" value="1"/>
</dbReference>
<dbReference type="InterPro" id="IPR042087">
    <property type="entry name" value="DNA_pol_B_thumb"/>
</dbReference>
<dbReference type="InterPro" id="IPR036397">
    <property type="entry name" value="RNaseH_sf"/>
</dbReference>
<dbReference type="Pfam" id="PF03104">
    <property type="entry name" value="DNA_pol_B_exo1"/>
    <property type="match status" value="1"/>
</dbReference>
<evidence type="ECO:0000256" key="1">
    <source>
        <dbReference type="ARBA" id="ARBA00005755"/>
    </source>
</evidence>
<keyword evidence="2 8" id="KW-0808">Transferase</keyword>
<gene>
    <name evidence="11" type="ORF">Fadolivirus_1_365</name>
</gene>
<accession>A0A7D3QU31</accession>
<dbReference type="Gene3D" id="1.10.287.690">
    <property type="entry name" value="Helix hairpin bin"/>
    <property type="match status" value="1"/>
</dbReference>
<keyword evidence="5" id="KW-1194">Viral DNA replication</keyword>
<evidence type="ECO:0000256" key="6">
    <source>
        <dbReference type="ARBA" id="ARBA00023125"/>
    </source>
</evidence>
<feature type="domain" description="DNA-directed DNA polymerase family B multifunctional" evidence="9">
    <location>
        <begin position="545"/>
        <end position="1131"/>
    </location>
</feature>
<dbReference type="Proteomes" id="UP001162001">
    <property type="component" value="Segment"/>
</dbReference>
<evidence type="ECO:0000256" key="8">
    <source>
        <dbReference type="RuleBase" id="RU000442"/>
    </source>
</evidence>
<dbReference type="SUPFAM" id="SSF53098">
    <property type="entry name" value="Ribonuclease H-like"/>
    <property type="match status" value="1"/>
</dbReference>
<dbReference type="InterPro" id="IPR006172">
    <property type="entry name" value="DNA-dir_DNA_pol_B"/>
</dbReference>
<dbReference type="InterPro" id="IPR023211">
    <property type="entry name" value="DNA_pol_palm_dom_sf"/>
</dbReference>
<dbReference type="PANTHER" id="PTHR10322">
    <property type="entry name" value="DNA POLYMERASE CATALYTIC SUBUNIT"/>
    <property type="match status" value="1"/>
</dbReference>
<dbReference type="GO" id="GO:0006287">
    <property type="term" value="P:base-excision repair, gap-filling"/>
    <property type="evidence" value="ECO:0007669"/>
    <property type="project" value="TreeGrafter"/>
</dbReference>
<evidence type="ECO:0000256" key="4">
    <source>
        <dbReference type="ARBA" id="ARBA00022932"/>
    </source>
</evidence>
<dbReference type="GO" id="GO:0003887">
    <property type="term" value="F:DNA-directed DNA polymerase activity"/>
    <property type="evidence" value="ECO:0007669"/>
    <property type="project" value="UniProtKB-KW"/>
</dbReference>
<organism evidence="11 12">
    <name type="scientific">Fadolivirus FV1/VV64</name>
    <dbReference type="NCBI Taxonomy" id="3070911"/>
    <lineage>
        <taxon>Viruses</taxon>
        <taxon>Varidnaviria</taxon>
        <taxon>Bamfordvirae</taxon>
        <taxon>Nucleocytoviricota</taxon>
        <taxon>Megaviricetes</taxon>
        <taxon>Imitervirales</taxon>
        <taxon>Mimiviridae</taxon>
        <taxon>Klosneuvirinae</taxon>
        <taxon>Fadolivirus</taxon>
        <taxon>Fadolivirus algeromassiliense</taxon>
    </lineage>
</organism>